<comment type="caution">
    <text evidence="4">The sequence shown here is derived from an EMBL/GenBank/DDBJ whole genome shotgun (WGS) entry which is preliminary data.</text>
</comment>
<evidence type="ECO:0000256" key="2">
    <source>
        <dbReference type="PROSITE-ProRule" id="PRU00335"/>
    </source>
</evidence>
<organism evidence="4 5">
    <name type="scientific">Streptomyces lonegramiae</name>
    <dbReference type="NCBI Taxonomy" id="3075524"/>
    <lineage>
        <taxon>Bacteria</taxon>
        <taxon>Bacillati</taxon>
        <taxon>Actinomycetota</taxon>
        <taxon>Actinomycetes</taxon>
        <taxon>Kitasatosporales</taxon>
        <taxon>Streptomycetaceae</taxon>
        <taxon>Streptomyces</taxon>
    </lineage>
</organism>
<feature type="DNA-binding region" description="H-T-H motif" evidence="2">
    <location>
        <begin position="43"/>
        <end position="62"/>
    </location>
</feature>
<dbReference type="Gene3D" id="1.10.357.10">
    <property type="entry name" value="Tetracycline Repressor, domain 2"/>
    <property type="match status" value="1"/>
</dbReference>
<dbReference type="EMBL" id="JAVRFD010000006">
    <property type="protein sequence ID" value="MDT0543787.1"/>
    <property type="molecule type" value="Genomic_DNA"/>
</dbReference>
<dbReference type="PANTHER" id="PTHR30055:SF209">
    <property type="entry name" value="POSSIBLE TRANSCRIPTIONAL REGULATORY PROTEIN (PROBABLY TETR-FAMILY)"/>
    <property type="match status" value="1"/>
</dbReference>
<evidence type="ECO:0000313" key="4">
    <source>
        <dbReference type="EMBL" id="MDT0543787.1"/>
    </source>
</evidence>
<feature type="domain" description="HTH tetR-type" evidence="3">
    <location>
        <begin position="20"/>
        <end position="80"/>
    </location>
</feature>
<protein>
    <submittedName>
        <fullName evidence="4">Helix-turn-helix domain-containing protein</fullName>
    </submittedName>
</protein>
<proteinExistence type="predicted"/>
<name>A0ABU2XCZ4_9ACTN</name>
<dbReference type="PANTHER" id="PTHR30055">
    <property type="entry name" value="HTH-TYPE TRANSCRIPTIONAL REGULATOR RUTR"/>
    <property type="match status" value="1"/>
</dbReference>
<evidence type="ECO:0000256" key="1">
    <source>
        <dbReference type="ARBA" id="ARBA00023125"/>
    </source>
</evidence>
<evidence type="ECO:0000313" key="5">
    <source>
        <dbReference type="Proteomes" id="UP001180754"/>
    </source>
</evidence>
<keyword evidence="5" id="KW-1185">Reference proteome</keyword>
<accession>A0ABU2XCZ4</accession>
<dbReference type="Pfam" id="PF00440">
    <property type="entry name" value="TetR_N"/>
    <property type="match status" value="1"/>
</dbReference>
<dbReference type="PROSITE" id="PS50977">
    <property type="entry name" value="HTH_TETR_2"/>
    <property type="match status" value="1"/>
</dbReference>
<dbReference type="InterPro" id="IPR001647">
    <property type="entry name" value="HTH_TetR"/>
</dbReference>
<evidence type="ECO:0000259" key="3">
    <source>
        <dbReference type="PROSITE" id="PS50977"/>
    </source>
</evidence>
<reference evidence="4" key="1">
    <citation type="submission" date="2024-05" db="EMBL/GenBank/DDBJ databases">
        <title>30 novel species of actinomycetes from the DSMZ collection.</title>
        <authorList>
            <person name="Nouioui I."/>
        </authorList>
    </citation>
    <scope>NUCLEOTIDE SEQUENCE</scope>
    <source>
        <strain evidence="4">DSM 41529</strain>
    </source>
</reference>
<dbReference type="InterPro" id="IPR050109">
    <property type="entry name" value="HTH-type_TetR-like_transc_reg"/>
</dbReference>
<dbReference type="PRINTS" id="PR00455">
    <property type="entry name" value="HTHTETR"/>
</dbReference>
<dbReference type="InterPro" id="IPR009057">
    <property type="entry name" value="Homeodomain-like_sf"/>
</dbReference>
<keyword evidence="1 2" id="KW-0238">DNA-binding</keyword>
<dbReference type="Proteomes" id="UP001180754">
    <property type="component" value="Unassembled WGS sequence"/>
</dbReference>
<sequence>MDAPDGAAVGAVGAERSDAARNRVLLLEAARRLVAERGAEHVTMEAVAKGAGVGKGTLFRRFGDRDGLLAALLDEAEAGFREVCTSGPPPLGPGAPAADRLTAFGWALIDRIADVTDLGAALARQLRPRNRNASDTGRAFHRHVSVLLWEAGVDCDHDVLAHALLAFTAFETADYLVRERGVPADDLQATWADLVRMVTRPDGCQGGPAPGGS</sequence>
<gene>
    <name evidence="4" type="ORF">RND15_13925</name>
</gene>
<dbReference type="SUPFAM" id="SSF46689">
    <property type="entry name" value="Homeodomain-like"/>
    <property type="match status" value="1"/>
</dbReference>
<dbReference type="RefSeq" id="WP_311724207.1">
    <property type="nucleotide sequence ID" value="NZ_JAVRFD010000006.1"/>
</dbReference>